<dbReference type="InterPro" id="IPR020904">
    <property type="entry name" value="Sc_DH/Rdtase_CS"/>
</dbReference>
<gene>
    <name evidence="4" type="ORF">IDJ75_15325</name>
</gene>
<dbReference type="InterPro" id="IPR002347">
    <property type="entry name" value="SDR_fam"/>
</dbReference>
<keyword evidence="5" id="KW-1185">Reference proteome</keyword>
<evidence type="ECO:0000256" key="2">
    <source>
        <dbReference type="ARBA" id="ARBA00023002"/>
    </source>
</evidence>
<name>A0ABR7X817_9SPHI</name>
<dbReference type="Gene3D" id="3.40.50.720">
    <property type="entry name" value="NAD(P)-binding Rossmann-like Domain"/>
    <property type="match status" value="1"/>
</dbReference>
<organism evidence="4 5">
    <name type="scientific">Mucilaginibacter rigui</name>
    <dbReference type="NCBI Taxonomy" id="534635"/>
    <lineage>
        <taxon>Bacteria</taxon>
        <taxon>Pseudomonadati</taxon>
        <taxon>Bacteroidota</taxon>
        <taxon>Sphingobacteriia</taxon>
        <taxon>Sphingobacteriales</taxon>
        <taxon>Sphingobacteriaceae</taxon>
        <taxon>Mucilaginibacter</taxon>
    </lineage>
</organism>
<evidence type="ECO:0000256" key="1">
    <source>
        <dbReference type="ARBA" id="ARBA00006484"/>
    </source>
</evidence>
<dbReference type="RefSeq" id="WP_191176495.1">
    <property type="nucleotide sequence ID" value="NZ_JACWMW010000003.1"/>
</dbReference>
<evidence type="ECO:0000313" key="4">
    <source>
        <dbReference type="EMBL" id="MBD1386656.1"/>
    </source>
</evidence>
<dbReference type="PRINTS" id="PR00080">
    <property type="entry name" value="SDRFAMILY"/>
</dbReference>
<dbReference type="InterPro" id="IPR036291">
    <property type="entry name" value="NAD(P)-bd_dom_sf"/>
</dbReference>
<proteinExistence type="inferred from homology"/>
<comment type="similarity">
    <text evidence="1 3">Belongs to the short-chain dehydrogenases/reductases (SDR) family.</text>
</comment>
<accession>A0ABR7X817</accession>
<dbReference type="SUPFAM" id="SSF51735">
    <property type="entry name" value="NAD(P)-binding Rossmann-fold domains"/>
    <property type="match status" value="1"/>
</dbReference>
<evidence type="ECO:0000313" key="5">
    <source>
        <dbReference type="Proteomes" id="UP000618754"/>
    </source>
</evidence>
<dbReference type="Proteomes" id="UP000618754">
    <property type="component" value="Unassembled WGS sequence"/>
</dbReference>
<dbReference type="Pfam" id="PF00106">
    <property type="entry name" value="adh_short"/>
    <property type="match status" value="1"/>
</dbReference>
<dbReference type="PANTHER" id="PTHR43115">
    <property type="entry name" value="DEHYDROGENASE/REDUCTASE SDR FAMILY MEMBER 11"/>
    <property type="match status" value="1"/>
</dbReference>
<dbReference type="PRINTS" id="PR00081">
    <property type="entry name" value="GDHRDH"/>
</dbReference>
<reference evidence="4 5" key="1">
    <citation type="submission" date="2020-09" db="EMBL/GenBank/DDBJ databases">
        <title>Novel species of Mucilaginibacter isolated from a glacier on the Tibetan Plateau.</title>
        <authorList>
            <person name="Liu Q."/>
            <person name="Xin Y.-H."/>
        </authorList>
    </citation>
    <scope>NUCLEOTIDE SEQUENCE [LARGE SCALE GENOMIC DNA]</scope>
    <source>
        <strain evidence="4 5">CGMCC 1.13878</strain>
    </source>
</reference>
<comment type="caution">
    <text evidence="4">The sequence shown here is derived from an EMBL/GenBank/DDBJ whole genome shotgun (WGS) entry which is preliminary data.</text>
</comment>
<protein>
    <submittedName>
        <fullName evidence="4">SDR family oxidoreductase</fullName>
    </submittedName>
</protein>
<dbReference type="PROSITE" id="PS00061">
    <property type="entry name" value="ADH_SHORT"/>
    <property type="match status" value="1"/>
</dbReference>
<dbReference type="EMBL" id="JACWMW010000003">
    <property type="protein sequence ID" value="MBD1386656.1"/>
    <property type="molecule type" value="Genomic_DNA"/>
</dbReference>
<evidence type="ECO:0000256" key="3">
    <source>
        <dbReference type="RuleBase" id="RU000363"/>
    </source>
</evidence>
<dbReference type="PANTHER" id="PTHR43115:SF4">
    <property type="entry name" value="DEHYDROGENASE_REDUCTASE SDR FAMILY MEMBER 11"/>
    <property type="match status" value="1"/>
</dbReference>
<keyword evidence="2" id="KW-0560">Oxidoreductase</keyword>
<sequence>MKKGIEGKVVAITGASSGIGQATAELLAKYGAKVVLAARRTDKLKDIVAAILQNGGEAASIEADVTRKEDVEHLVTFALATYGRLDVMINNAGVAQLYRMEELDVEGWEQMIDINLKGTLYGIAAALPVFKKQGSGHIVNIISTAGIAIVPQMGVYAGTKNAVRTISEALRQESEGRWRVTGISPGYVKTEFVSNIRNEALKKANQEKADQISIPALSIAEAVAYAISQPDNIDVGDIVIRPALQG</sequence>